<sequence length="156" mass="17228">MQINSTNSYTPQSSGSFPVDNQNQVAEQRDRFRVQQTQQSTEQTEKTNKDSAQQTQQQASQVARFDIDEQALALVEQAQFENQQAQLNPSSSETVTASNVSFSSQSNQQTANKSGSQANYDSPSKQNQTAIAAYSSVDNIAQRENIQQVFGIDLLV</sequence>
<feature type="compositionally biased region" description="Polar residues" evidence="1">
    <location>
        <begin position="1"/>
        <end position="26"/>
    </location>
</feature>
<proteinExistence type="predicted"/>
<dbReference type="Proteomes" id="UP000321525">
    <property type="component" value="Unassembled WGS sequence"/>
</dbReference>
<organism evidence="3 5">
    <name type="scientific">Colwellia hornerae</name>
    <dbReference type="NCBI Taxonomy" id="89402"/>
    <lineage>
        <taxon>Bacteria</taxon>
        <taxon>Pseudomonadati</taxon>
        <taxon>Pseudomonadota</taxon>
        <taxon>Gammaproteobacteria</taxon>
        <taxon>Alteromonadales</taxon>
        <taxon>Colwelliaceae</taxon>
        <taxon>Colwellia</taxon>
    </lineage>
</organism>
<name>A0A5C6QNT6_9GAMM</name>
<dbReference type="Proteomes" id="UP000321917">
    <property type="component" value="Unassembled WGS sequence"/>
</dbReference>
<evidence type="ECO:0000313" key="4">
    <source>
        <dbReference type="Proteomes" id="UP000321525"/>
    </source>
</evidence>
<evidence type="ECO:0000313" key="3">
    <source>
        <dbReference type="EMBL" id="TWX70242.1"/>
    </source>
</evidence>
<reference evidence="3 5" key="1">
    <citation type="submission" date="2019-07" db="EMBL/GenBank/DDBJ databases">
        <title>Genomes of sea-ice associated Colwellia species.</title>
        <authorList>
            <person name="Bowman J.P."/>
        </authorList>
    </citation>
    <scope>NUCLEOTIDE SEQUENCE [LARGE SCALE GENOMIC DNA]</scope>
    <source>
        <strain evidence="2 4">ACAM 607</strain>
        <strain evidence="3 5">IC036</strain>
    </source>
</reference>
<feature type="compositionally biased region" description="Low complexity" evidence="1">
    <location>
        <begin position="98"/>
        <end position="109"/>
    </location>
</feature>
<dbReference type="AlphaFoldDB" id="A0A5C6QNT6"/>
<protein>
    <submittedName>
        <fullName evidence="3">Uncharacterized protein</fullName>
    </submittedName>
</protein>
<feature type="region of interest" description="Disordered" evidence="1">
    <location>
        <begin position="1"/>
        <end position="63"/>
    </location>
</feature>
<dbReference type="OrthoDB" id="6227695at2"/>
<feature type="compositionally biased region" description="Polar residues" evidence="1">
    <location>
        <begin position="82"/>
        <end position="97"/>
    </location>
</feature>
<comment type="caution">
    <text evidence="3">The sequence shown here is derived from an EMBL/GenBank/DDBJ whole genome shotgun (WGS) entry which is preliminary data.</text>
</comment>
<accession>A0A5C6QNT6</accession>
<keyword evidence="4" id="KW-1185">Reference proteome</keyword>
<dbReference type="EMBL" id="VOLQ01000005">
    <property type="protein sequence ID" value="TWX70242.1"/>
    <property type="molecule type" value="Genomic_DNA"/>
</dbReference>
<gene>
    <name evidence="2" type="ORF">ESZ26_06245</name>
    <name evidence="3" type="ORF">ESZ27_03735</name>
</gene>
<feature type="region of interest" description="Disordered" evidence="1">
    <location>
        <begin position="82"/>
        <end position="124"/>
    </location>
</feature>
<feature type="compositionally biased region" description="Polar residues" evidence="1">
    <location>
        <begin position="110"/>
        <end position="124"/>
    </location>
</feature>
<evidence type="ECO:0000313" key="5">
    <source>
        <dbReference type="Proteomes" id="UP000321917"/>
    </source>
</evidence>
<feature type="compositionally biased region" description="Low complexity" evidence="1">
    <location>
        <begin position="51"/>
        <end position="61"/>
    </location>
</feature>
<evidence type="ECO:0000256" key="1">
    <source>
        <dbReference type="SAM" id="MobiDB-lite"/>
    </source>
</evidence>
<dbReference type="EMBL" id="VOLR01000007">
    <property type="protein sequence ID" value="TWX60989.1"/>
    <property type="molecule type" value="Genomic_DNA"/>
</dbReference>
<dbReference type="RefSeq" id="WP_146798896.1">
    <property type="nucleotide sequence ID" value="NZ_VOLP01000008.1"/>
</dbReference>
<evidence type="ECO:0000313" key="2">
    <source>
        <dbReference type="EMBL" id="TWX60989.1"/>
    </source>
</evidence>